<evidence type="ECO:0000256" key="2">
    <source>
        <dbReference type="SAM" id="MobiDB-lite"/>
    </source>
</evidence>
<feature type="region of interest" description="Disordered" evidence="2">
    <location>
        <begin position="60"/>
        <end position="79"/>
    </location>
</feature>
<dbReference type="PANTHER" id="PTHR33463">
    <property type="entry name" value="NB-ARC DOMAIN-CONTAINING PROTEIN-RELATED"/>
    <property type="match status" value="1"/>
</dbReference>
<name>A0AAV5MTH8_9ROSI</name>
<feature type="domain" description="Disease resistance protein At4g27190-like leucine-rich repeats" evidence="3">
    <location>
        <begin position="102"/>
        <end position="218"/>
    </location>
</feature>
<dbReference type="InterPro" id="IPR057135">
    <property type="entry name" value="At4g27190-like_LRR"/>
</dbReference>
<dbReference type="Proteomes" id="UP001054252">
    <property type="component" value="Unassembled WGS sequence"/>
</dbReference>
<feature type="compositionally biased region" description="Acidic residues" evidence="2">
    <location>
        <begin position="60"/>
        <end position="74"/>
    </location>
</feature>
<dbReference type="InterPro" id="IPR032675">
    <property type="entry name" value="LRR_dom_sf"/>
</dbReference>
<keyword evidence="1" id="KW-0611">Plant defense</keyword>
<dbReference type="PANTHER" id="PTHR33463:SF179">
    <property type="entry name" value="NB-ARC DOMAIN-CONTAINING PROTEIN"/>
    <property type="match status" value="1"/>
</dbReference>
<gene>
    <name evidence="4" type="ORF">SLEP1_g58993</name>
</gene>
<dbReference type="Gene3D" id="3.80.10.10">
    <property type="entry name" value="Ribonuclease Inhibitor"/>
    <property type="match status" value="1"/>
</dbReference>
<evidence type="ECO:0000313" key="4">
    <source>
        <dbReference type="EMBL" id="GKV52409.1"/>
    </source>
</evidence>
<comment type="caution">
    <text evidence="4">The sequence shown here is derived from an EMBL/GenBank/DDBJ whole genome shotgun (WGS) entry which is preliminary data.</text>
</comment>
<dbReference type="Pfam" id="PF23247">
    <property type="entry name" value="LRR_RPS2"/>
    <property type="match status" value="1"/>
</dbReference>
<dbReference type="EMBL" id="BPVZ01000697">
    <property type="protein sequence ID" value="GKV52409.1"/>
    <property type="molecule type" value="Genomic_DNA"/>
</dbReference>
<evidence type="ECO:0000313" key="5">
    <source>
        <dbReference type="Proteomes" id="UP001054252"/>
    </source>
</evidence>
<accession>A0AAV5MTH8</accession>
<keyword evidence="5" id="KW-1185">Reference proteome</keyword>
<dbReference type="AlphaFoldDB" id="A0AAV5MTH8"/>
<evidence type="ECO:0000256" key="1">
    <source>
        <dbReference type="ARBA" id="ARBA00022821"/>
    </source>
</evidence>
<reference evidence="4 5" key="1">
    <citation type="journal article" date="2021" name="Commun. Biol.">
        <title>The genome of Shorea leprosula (Dipterocarpaceae) highlights the ecological relevance of drought in aseasonal tropical rainforests.</title>
        <authorList>
            <person name="Ng K.K.S."/>
            <person name="Kobayashi M.J."/>
            <person name="Fawcett J.A."/>
            <person name="Hatakeyama M."/>
            <person name="Paape T."/>
            <person name="Ng C.H."/>
            <person name="Ang C.C."/>
            <person name="Tnah L.H."/>
            <person name="Lee C.T."/>
            <person name="Nishiyama T."/>
            <person name="Sese J."/>
            <person name="O'Brien M.J."/>
            <person name="Copetti D."/>
            <person name="Mohd Noor M.I."/>
            <person name="Ong R.C."/>
            <person name="Putra M."/>
            <person name="Sireger I.Z."/>
            <person name="Indrioko S."/>
            <person name="Kosugi Y."/>
            <person name="Izuno A."/>
            <person name="Isagi Y."/>
            <person name="Lee S.L."/>
            <person name="Shimizu K.K."/>
        </authorList>
    </citation>
    <scope>NUCLEOTIDE SEQUENCE [LARGE SCALE GENOMIC DNA]</scope>
    <source>
        <strain evidence="4">214</strain>
    </source>
</reference>
<dbReference type="SUPFAM" id="SSF52047">
    <property type="entry name" value="RNI-like"/>
    <property type="match status" value="1"/>
</dbReference>
<sequence>MRKLKFCLLVECNEIQTIISGVESNKEHTNILEYGPNSSASGAGSTTLWSETQSFTSEREFDEEQDDMLEDDPNNSESEGWSNFAQQAALLNLQYLHIYYLKNLVNIWRTPTNDKQCLPCLKFLRLDMCPKLSVIFHPTLLANLGMLEVLIVKDCPEVTTVVSLMTNEFIDPQVLYLPSLKRISLLYLPKLASISSGVQIAPNLEKIGFYNCPKLESLSTGEMSSRGLEVIRGESKWWEALKWNESEWGNRLDYLQSIFCPITREKDVMTQMEEISRIPSRDQTRMVI</sequence>
<protein>
    <recommendedName>
        <fullName evidence="3">Disease resistance protein At4g27190-like leucine-rich repeats domain-containing protein</fullName>
    </recommendedName>
</protein>
<organism evidence="4 5">
    <name type="scientific">Rubroshorea leprosula</name>
    <dbReference type="NCBI Taxonomy" id="152421"/>
    <lineage>
        <taxon>Eukaryota</taxon>
        <taxon>Viridiplantae</taxon>
        <taxon>Streptophyta</taxon>
        <taxon>Embryophyta</taxon>
        <taxon>Tracheophyta</taxon>
        <taxon>Spermatophyta</taxon>
        <taxon>Magnoliopsida</taxon>
        <taxon>eudicotyledons</taxon>
        <taxon>Gunneridae</taxon>
        <taxon>Pentapetalae</taxon>
        <taxon>rosids</taxon>
        <taxon>malvids</taxon>
        <taxon>Malvales</taxon>
        <taxon>Dipterocarpaceae</taxon>
        <taxon>Rubroshorea</taxon>
    </lineage>
</organism>
<evidence type="ECO:0000259" key="3">
    <source>
        <dbReference type="Pfam" id="PF23247"/>
    </source>
</evidence>
<dbReference type="InterPro" id="IPR050905">
    <property type="entry name" value="Plant_NBS-LRR"/>
</dbReference>
<proteinExistence type="predicted"/>